<organism evidence="2 3">
    <name type="scientific">Oreochromis niloticus</name>
    <name type="common">Nile tilapia</name>
    <name type="synonym">Tilapia nilotica</name>
    <dbReference type="NCBI Taxonomy" id="8128"/>
    <lineage>
        <taxon>Eukaryota</taxon>
        <taxon>Metazoa</taxon>
        <taxon>Chordata</taxon>
        <taxon>Craniata</taxon>
        <taxon>Vertebrata</taxon>
        <taxon>Euteleostomi</taxon>
        <taxon>Actinopterygii</taxon>
        <taxon>Neopterygii</taxon>
        <taxon>Teleostei</taxon>
        <taxon>Neoteleostei</taxon>
        <taxon>Acanthomorphata</taxon>
        <taxon>Ovalentaria</taxon>
        <taxon>Cichlomorphae</taxon>
        <taxon>Cichliformes</taxon>
        <taxon>Cichlidae</taxon>
        <taxon>African cichlids</taxon>
        <taxon>Pseudocrenilabrinae</taxon>
        <taxon>Oreochromini</taxon>
        <taxon>Oreochromis</taxon>
    </lineage>
</organism>
<name>A0A669BBD9_ORENI</name>
<dbReference type="Ensembl" id="ENSONIT00000071733.1">
    <property type="protein sequence ID" value="ENSONIP00000032801.1"/>
    <property type="gene ID" value="ENSONIG00000032970.1"/>
</dbReference>
<dbReference type="InterPro" id="IPR036179">
    <property type="entry name" value="Ig-like_dom_sf"/>
</dbReference>
<proteinExistence type="predicted"/>
<dbReference type="Proteomes" id="UP000005207">
    <property type="component" value="Linkage group LG15"/>
</dbReference>
<dbReference type="InterPro" id="IPR013783">
    <property type="entry name" value="Ig-like_fold"/>
</dbReference>
<dbReference type="SUPFAM" id="SSF48726">
    <property type="entry name" value="Immunoglobulin"/>
    <property type="match status" value="1"/>
</dbReference>
<feature type="domain" description="Immunoglobulin V-set" evidence="1">
    <location>
        <begin position="13"/>
        <end position="69"/>
    </location>
</feature>
<dbReference type="InParanoid" id="A0A669BBD9"/>
<dbReference type="AlphaFoldDB" id="A0A669BBD9"/>
<dbReference type="InterPro" id="IPR013106">
    <property type="entry name" value="Ig_V-set"/>
</dbReference>
<protein>
    <recommendedName>
        <fullName evidence="1">Immunoglobulin V-set domain-containing protein</fullName>
    </recommendedName>
</protein>
<evidence type="ECO:0000313" key="2">
    <source>
        <dbReference type="Ensembl" id="ENSONIP00000032801.1"/>
    </source>
</evidence>
<reference evidence="3" key="1">
    <citation type="submission" date="2012-01" db="EMBL/GenBank/DDBJ databases">
        <title>The Genome Sequence of Oreochromis niloticus (Nile Tilapia).</title>
        <authorList>
            <consortium name="Broad Institute Genome Assembly Team"/>
            <consortium name="Broad Institute Sequencing Platform"/>
            <person name="Di Palma F."/>
            <person name="Johnson J."/>
            <person name="Lander E.S."/>
            <person name="Lindblad-Toh K."/>
        </authorList>
    </citation>
    <scope>NUCLEOTIDE SEQUENCE [LARGE SCALE GENOMIC DNA]</scope>
</reference>
<evidence type="ECO:0000313" key="3">
    <source>
        <dbReference type="Proteomes" id="UP000005207"/>
    </source>
</evidence>
<reference evidence="2" key="3">
    <citation type="submission" date="2025-09" db="UniProtKB">
        <authorList>
            <consortium name="Ensembl"/>
        </authorList>
    </citation>
    <scope>IDENTIFICATION</scope>
</reference>
<dbReference type="Gene3D" id="2.60.40.10">
    <property type="entry name" value="Immunoglobulins"/>
    <property type="match status" value="1"/>
</dbReference>
<dbReference type="Pfam" id="PF07686">
    <property type="entry name" value="V-set"/>
    <property type="match status" value="1"/>
</dbReference>
<evidence type="ECO:0000259" key="1">
    <source>
        <dbReference type="Pfam" id="PF07686"/>
    </source>
</evidence>
<reference evidence="2" key="2">
    <citation type="submission" date="2025-08" db="UniProtKB">
        <authorList>
            <consortium name="Ensembl"/>
        </authorList>
    </citation>
    <scope>IDENTIFICATION</scope>
</reference>
<sequence length="77" mass="8653">PADLELITLGQIVEHAKTKSDRLSVTANCSLLIKNVTVEDVGLYYCQQYKLGETRAESTLVYQSFIDLSVITCEYLH</sequence>
<dbReference type="GeneTree" id="ENSGT01030000235422"/>
<accession>A0A669BBD9</accession>
<keyword evidence="3" id="KW-1185">Reference proteome</keyword>